<proteinExistence type="inferred from homology"/>
<feature type="binding site" evidence="18">
    <location>
        <position position="128"/>
    </location>
    <ligand>
        <name>K(+)</name>
        <dbReference type="ChEBI" id="CHEBI:29103"/>
    </ligand>
</feature>
<evidence type="ECO:0000256" key="7">
    <source>
        <dbReference type="ARBA" id="ARBA00022840"/>
    </source>
</evidence>
<evidence type="ECO:0000256" key="5">
    <source>
        <dbReference type="ARBA" id="ARBA00022723"/>
    </source>
</evidence>
<dbReference type="GO" id="GO:0046496">
    <property type="term" value="P:nicotinamide nucleotide metabolic process"/>
    <property type="evidence" value="ECO:0007669"/>
    <property type="project" value="UniProtKB-UniRule"/>
</dbReference>
<dbReference type="InterPro" id="IPR004443">
    <property type="entry name" value="YjeF_N_dom"/>
</dbReference>
<comment type="catalytic activity">
    <reaction evidence="1 18 19">
        <text>(6R)-NADHX = (6S)-NADHX</text>
        <dbReference type="Rhea" id="RHEA:32215"/>
        <dbReference type="ChEBI" id="CHEBI:64074"/>
        <dbReference type="ChEBI" id="CHEBI:64075"/>
        <dbReference type="EC" id="5.1.99.6"/>
    </reaction>
</comment>
<keyword evidence="23" id="KW-1185">Reference proteome</keyword>
<feature type="binding site" evidence="17">
    <location>
        <position position="329"/>
    </location>
    <ligand>
        <name>(6S)-NADPHX</name>
        <dbReference type="ChEBI" id="CHEBI:64076"/>
    </ligand>
</feature>
<evidence type="ECO:0000256" key="14">
    <source>
        <dbReference type="ARBA" id="ARBA00025153"/>
    </source>
</evidence>
<evidence type="ECO:0000259" key="21">
    <source>
        <dbReference type="PROSITE" id="PS51385"/>
    </source>
</evidence>
<name>A0A841GTH1_9BACT</name>
<comment type="similarity">
    <text evidence="18">Belongs to the NnrE/AIBP family.</text>
</comment>
<feature type="domain" description="YjeF C-terminal" evidence="20">
    <location>
        <begin position="226"/>
        <end position="500"/>
    </location>
</feature>
<dbReference type="EC" id="4.2.1.136" evidence="19"/>
<comment type="catalytic activity">
    <reaction evidence="15 17 19">
        <text>(6S)-NADHX + ADP = AMP + phosphate + NADH + H(+)</text>
        <dbReference type="Rhea" id="RHEA:32223"/>
        <dbReference type="ChEBI" id="CHEBI:15378"/>
        <dbReference type="ChEBI" id="CHEBI:43474"/>
        <dbReference type="ChEBI" id="CHEBI:57945"/>
        <dbReference type="ChEBI" id="CHEBI:64074"/>
        <dbReference type="ChEBI" id="CHEBI:456215"/>
        <dbReference type="ChEBI" id="CHEBI:456216"/>
        <dbReference type="EC" id="4.2.1.136"/>
    </reaction>
</comment>
<comment type="catalytic activity">
    <reaction evidence="2 18 19">
        <text>(6R)-NADPHX = (6S)-NADPHX</text>
        <dbReference type="Rhea" id="RHEA:32227"/>
        <dbReference type="ChEBI" id="CHEBI:64076"/>
        <dbReference type="ChEBI" id="CHEBI:64077"/>
        <dbReference type="EC" id="5.1.99.6"/>
    </reaction>
</comment>
<evidence type="ECO:0000256" key="13">
    <source>
        <dbReference type="ARBA" id="ARBA00023268"/>
    </source>
</evidence>
<feature type="binding site" evidence="17">
    <location>
        <position position="443"/>
    </location>
    <ligand>
        <name>AMP</name>
        <dbReference type="ChEBI" id="CHEBI:456215"/>
    </ligand>
</feature>
<evidence type="ECO:0000256" key="10">
    <source>
        <dbReference type="ARBA" id="ARBA00023027"/>
    </source>
</evidence>
<reference evidence="22 23" key="1">
    <citation type="submission" date="2020-08" db="EMBL/GenBank/DDBJ databases">
        <title>Genomic Encyclopedia of Type Strains, Phase IV (KMG-IV): sequencing the most valuable type-strain genomes for metagenomic binning, comparative biology and taxonomic classification.</title>
        <authorList>
            <person name="Goeker M."/>
        </authorList>
    </citation>
    <scope>NUCLEOTIDE SEQUENCE [LARGE SCALE GENOMIC DNA]</scope>
    <source>
        <strain evidence="22 23">DSM 13481</strain>
    </source>
</reference>
<dbReference type="CDD" id="cd01171">
    <property type="entry name" value="YXKO-related"/>
    <property type="match status" value="1"/>
</dbReference>
<dbReference type="Gene3D" id="3.40.1190.20">
    <property type="match status" value="1"/>
</dbReference>
<keyword evidence="12 17" id="KW-0456">Lyase</keyword>
<dbReference type="HAMAP" id="MF_01966">
    <property type="entry name" value="NADHX_epimerase"/>
    <property type="match status" value="1"/>
</dbReference>
<dbReference type="Proteomes" id="UP000555828">
    <property type="component" value="Unassembled WGS sequence"/>
</dbReference>
<dbReference type="PANTHER" id="PTHR12592:SF0">
    <property type="entry name" value="ATP-DEPENDENT (S)-NAD(P)H-HYDRATE DEHYDRATASE"/>
    <property type="match status" value="1"/>
</dbReference>
<evidence type="ECO:0000256" key="15">
    <source>
        <dbReference type="ARBA" id="ARBA00048238"/>
    </source>
</evidence>
<protein>
    <recommendedName>
        <fullName evidence="19">Bifunctional NAD(P)H-hydrate repair enzyme</fullName>
    </recommendedName>
    <alternativeName>
        <fullName evidence="19">Nicotinamide nucleotide repair protein</fullName>
    </alternativeName>
    <domain>
        <recommendedName>
            <fullName evidence="19">ADP-dependent (S)-NAD(P)H-hydrate dehydratase</fullName>
            <ecNumber evidence="19">4.2.1.136</ecNumber>
        </recommendedName>
        <alternativeName>
            <fullName evidence="19">ADP-dependent NAD(P)HX dehydratase</fullName>
        </alternativeName>
    </domain>
    <domain>
        <recommendedName>
            <fullName evidence="19">NAD(P)H-hydrate epimerase</fullName>
            <ecNumber evidence="19">5.1.99.6</ecNumber>
        </recommendedName>
    </domain>
</protein>
<evidence type="ECO:0000256" key="3">
    <source>
        <dbReference type="ARBA" id="ARBA00006001"/>
    </source>
</evidence>
<feature type="binding site" evidence="17">
    <location>
        <begin position="415"/>
        <end position="419"/>
    </location>
    <ligand>
        <name>AMP</name>
        <dbReference type="ChEBI" id="CHEBI:456215"/>
    </ligand>
</feature>
<feature type="binding site" evidence="18">
    <location>
        <begin position="132"/>
        <end position="138"/>
    </location>
    <ligand>
        <name>(6S)-NADPHX</name>
        <dbReference type="ChEBI" id="CHEBI:64076"/>
    </ligand>
</feature>
<dbReference type="GO" id="GO:0052856">
    <property type="term" value="F:NAD(P)HX epimerase activity"/>
    <property type="evidence" value="ECO:0007669"/>
    <property type="project" value="UniProtKB-UniRule"/>
</dbReference>
<feature type="binding site" evidence="17">
    <location>
        <position position="379"/>
    </location>
    <ligand>
        <name>(6S)-NADPHX</name>
        <dbReference type="ChEBI" id="CHEBI:64076"/>
    </ligand>
</feature>
<feature type="binding site" evidence="18">
    <location>
        <begin position="59"/>
        <end position="63"/>
    </location>
    <ligand>
        <name>(6S)-NADPHX</name>
        <dbReference type="ChEBI" id="CHEBI:64076"/>
    </ligand>
</feature>
<comment type="function">
    <text evidence="17">Catalyzes the dehydration of the S-form of NAD(P)HX at the expense of ADP, which is converted to AMP. Together with NAD(P)HX epimerase, which catalyzes the epimerization of the S- and R-forms, the enzyme allows the repair of both epimers of NAD(P)HX, a damaged form of NAD(P)H that is a result of enzymatic or heat-dependent hydration.</text>
</comment>
<evidence type="ECO:0000256" key="18">
    <source>
        <dbReference type="HAMAP-Rule" id="MF_01966"/>
    </source>
</evidence>
<dbReference type="PANTHER" id="PTHR12592">
    <property type="entry name" value="ATP-DEPENDENT (S)-NAD(P)H-HYDRATE DEHYDRATASE FAMILY MEMBER"/>
    <property type="match status" value="1"/>
</dbReference>
<dbReference type="PROSITE" id="PS51383">
    <property type="entry name" value="YJEF_C_3"/>
    <property type="match status" value="1"/>
</dbReference>
<dbReference type="NCBIfam" id="TIGR00197">
    <property type="entry name" value="yjeF_nterm"/>
    <property type="match status" value="1"/>
</dbReference>
<comment type="caution">
    <text evidence="22">The sequence shown here is derived from an EMBL/GenBank/DDBJ whole genome shotgun (WGS) entry which is preliminary data.</text>
</comment>
<evidence type="ECO:0000256" key="19">
    <source>
        <dbReference type="PIRNR" id="PIRNR017184"/>
    </source>
</evidence>
<comment type="cofactor">
    <cofactor evidence="18 19">
        <name>K(+)</name>
        <dbReference type="ChEBI" id="CHEBI:29103"/>
    </cofactor>
    <text evidence="18 19">Binds 1 potassium ion per subunit.</text>
</comment>
<dbReference type="EC" id="5.1.99.6" evidence="19"/>
<feature type="binding site" evidence="18">
    <location>
        <position position="164"/>
    </location>
    <ligand>
        <name>K(+)</name>
        <dbReference type="ChEBI" id="CHEBI:29103"/>
    </ligand>
</feature>
<accession>A0A841GTH1</accession>
<dbReference type="SUPFAM" id="SSF64153">
    <property type="entry name" value="YjeF N-terminal domain-like"/>
    <property type="match status" value="1"/>
</dbReference>
<comment type="similarity">
    <text evidence="4 19">In the C-terminal section; belongs to the NnrD/CARKD family.</text>
</comment>
<dbReference type="InterPro" id="IPR036652">
    <property type="entry name" value="YjeF_N_dom_sf"/>
</dbReference>
<evidence type="ECO:0000256" key="9">
    <source>
        <dbReference type="ARBA" id="ARBA00022958"/>
    </source>
</evidence>
<organism evidence="22 23">
    <name type="scientific">Thermosipho japonicus</name>
    <dbReference type="NCBI Taxonomy" id="90323"/>
    <lineage>
        <taxon>Bacteria</taxon>
        <taxon>Thermotogati</taxon>
        <taxon>Thermotogota</taxon>
        <taxon>Thermotogae</taxon>
        <taxon>Thermotogales</taxon>
        <taxon>Fervidobacteriaceae</taxon>
        <taxon>Thermosipho</taxon>
    </lineage>
</organism>
<comment type="similarity">
    <text evidence="3 19">In the N-terminal section; belongs to the NnrE/AIBP family.</text>
</comment>
<evidence type="ECO:0000256" key="8">
    <source>
        <dbReference type="ARBA" id="ARBA00022857"/>
    </source>
</evidence>
<dbReference type="GO" id="GO:0046872">
    <property type="term" value="F:metal ion binding"/>
    <property type="evidence" value="ECO:0007669"/>
    <property type="project" value="UniProtKB-UniRule"/>
</dbReference>
<feature type="binding site" evidence="17">
    <location>
        <position position="261"/>
    </location>
    <ligand>
        <name>(6S)-NADPHX</name>
        <dbReference type="ChEBI" id="CHEBI:64076"/>
    </ligand>
</feature>
<dbReference type="RefSeq" id="WP_184619721.1">
    <property type="nucleotide sequence ID" value="NZ_JACHEX010000004.1"/>
</dbReference>
<comment type="function">
    <text evidence="14 19">Bifunctional enzyme that catalyzes the epimerization of the S- and R-forms of NAD(P)HX and the dehydration of the S-form of NAD(P)HX at the expense of ADP, which is converted to AMP. This allows the repair of both epimers of NAD(P)HX, a damaged form of NAD(P)H that is a result of enzymatic or heat-dependent hydration.</text>
</comment>
<evidence type="ECO:0000256" key="4">
    <source>
        <dbReference type="ARBA" id="ARBA00009524"/>
    </source>
</evidence>
<keyword evidence="8 17" id="KW-0521">NADP</keyword>
<evidence type="ECO:0000256" key="11">
    <source>
        <dbReference type="ARBA" id="ARBA00023235"/>
    </source>
</evidence>
<evidence type="ECO:0000256" key="6">
    <source>
        <dbReference type="ARBA" id="ARBA00022741"/>
    </source>
</evidence>
<evidence type="ECO:0000313" key="23">
    <source>
        <dbReference type="Proteomes" id="UP000555828"/>
    </source>
</evidence>
<keyword evidence="9 18" id="KW-0630">Potassium</keyword>
<evidence type="ECO:0000313" key="22">
    <source>
        <dbReference type="EMBL" id="MBB6063128.1"/>
    </source>
</evidence>
<dbReference type="InterPro" id="IPR029056">
    <property type="entry name" value="Ribokinase-like"/>
</dbReference>
<dbReference type="GO" id="GO:0052855">
    <property type="term" value="F:ADP-dependent NAD(P)H-hydrate dehydratase activity"/>
    <property type="evidence" value="ECO:0007669"/>
    <property type="project" value="UniProtKB-UniRule"/>
</dbReference>
<evidence type="ECO:0000256" key="16">
    <source>
        <dbReference type="ARBA" id="ARBA00049209"/>
    </source>
</evidence>
<dbReference type="GO" id="GO:0110051">
    <property type="term" value="P:metabolite repair"/>
    <property type="evidence" value="ECO:0007669"/>
    <property type="project" value="TreeGrafter"/>
</dbReference>
<dbReference type="InterPro" id="IPR000631">
    <property type="entry name" value="CARKD"/>
</dbReference>
<dbReference type="Pfam" id="PF03853">
    <property type="entry name" value="YjeF_N"/>
    <property type="match status" value="1"/>
</dbReference>
<gene>
    <name evidence="17" type="primary">nnrD</name>
    <name evidence="18" type="synonym">nnrE</name>
    <name evidence="22" type="ORF">HNP65_001591</name>
</gene>
<comment type="subunit">
    <text evidence="17">Homotetramer.</text>
</comment>
<feature type="binding site" evidence="18">
    <location>
        <position position="161"/>
    </location>
    <ligand>
        <name>(6S)-NADPHX</name>
        <dbReference type="ChEBI" id="CHEBI:64076"/>
    </ligand>
</feature>
<keyword evidence="11 18" id="KW-0413">Isomerase</keyword>
<comment type="cofactor">
    <cofactor evidence="17">
        <name>Mg(2+)</name>
        <dbReference type="ChEBI" id="CHEBI:18420"/>
    </cofactor>
</comment>
<feature type="domain" description="YjeF N-terminal" evidence="21">
    <location>
        <begin position="9"/>
        <end position="218"/>
    </location>
</feature>
<feature type="binding site" evidence="17">
    <location>
        <position position="444"/>
    </location>
    <ligand>
        <name>(6S)-NADPHX</name>
        <dbReference type="ChEBI" id="CHEBI:64076"/>
    </ligand>
</feature>
<evidence type="ECO:0000256" key="17">
    <source>
        <dbReference type="HAMAP-Rule" id="MF_01965"/>
    </source>
</evidence>
<sequence length="502" mass="54855">MRLVTSNEIKMLDERAIKDFGINSLILMERAGISTIEVMWNEFKNLEKYSYAVFCGPGNNGGDGLVIARELLNYTEAVKVILISEKLTSEATTNLNIFKSLGGEVTKLKNDNILEVVDIIKSSDIIIDAIFGVGLSKNVEGIYAEIINFINLYSNYTVSVDIPSGISADTGKILGTAIRSDLTVTFEFPKIGHILFPGREFSGKLKVAKIGIPKVLQDLNPCDKILLTKEHFNIPKRLKESNKGTYGKIVIIGGSKDYIGAPVLSSIAAIRSGAGKIMLFSTEKSAAVALNHELGIIPITISKDYFDKSHINLILPYIDEKTSVVIGPGIGRNPSTEEFIVKLLKNINSPVVIDADAIYLLRKHKNILSEKKNIVITPHPGELSKFLELDLDSVKYNYKLVKETAEKYNLLLVLKDVTTIISDGEKIFFNVTGNTSLSKGGSGDILSGLIGGFLAQSGNVLESSLAAVYILGIASEIYEYEGYNLISEILNNIPKAISEVKE</sequence>
<dbReference type="InterPro" id="IPR030677">
    <property type="entry name" value="Nnr"/>
</dbReference>
<dbReference type="PIRSF" id="PIRSF017184">
    <property type="entry name" value="Nnr"/>
    <property type="match status" value="1"/>
</dbReference>
<keyword evidence="5 18" id="KW-0479">Metal-binding</keyword>
<keyword evidence="10 17" id="KW-0520">NAD</keyword>
<dbReference type="PROSITE" id="PS51385">
    <property type="entry name" value="YJEF_N"/>
    <property type="match status" value="1"/>
</dbReference>
<feature type="binding site" evidence="18">
    <location>
        <position position="60"/>
    </location>
    <ligand>
        <name>K(+)</name>
        <dbReference type="ChEBI" id="CHEBI:29103"/>
    </ligand>
</feature>
<comment type="similarity">
    <text evidence="17">Belongs to the NnrD/CARKD family.</text>
</comment>
<keyword evidence="7 17" id="KW-0067">ATP-binding</keyword>
<dbReference type="Gene3D" id="3.40.50.10260">
    <property type="entry name" value="YjeF N-terminal domain"/>
    <property type="match status" value="1"/>
</dbReference>
<evidence type="ECO:0000256" key="12">
    <source>
        <dbReference type="ARBA" id="ARBA00023239"/>
    </source>
</evidence>
<comment type="catalytic activity">
    <reaction evidence="16 17 19">
        <text>(6S)-NADPHX + ADP = AMP + phosphate + NADPH + H(+)</text>
        <dbReference type="Rhea" id="RHEA:32235"/>
        <dbReference type="ChEBI" id="CHEBI:15378"/>
        <dbReference type="ChEBI" id="CHEBI:43474"/>
        <dbReference type="ChEBI" id="CHEBI:57783"/>
        <dbReference type="ChEBI" id="CHEBI:64076"/>
        <dbReference type="ChEBI" id="CHEBI:456215"/>
        <dbReference type="ChEBI" id="CHEBI:456216"/>
        <dbReference type="EC" id="4.2.1.136"/>
    </reaction>
</comment>
<evidence type="ECO:0000256" key="2">
    <source>
        <dbReference type="ARBA" id="ARBA00000909"/>
    </source>
</evidence>
<keyword evidence="13" id="KW-0511">Multifunctional enzyme</keyword>
<dbReference type="GO" id="GO:0005524">
    <property type="term" value="F:ATP binding"/>
    <property type="evidence" value="ECO:0007669"/>
    <property type="project" value="UniProtKB-UniRule"/>
</dbReference>
<dbReference type="NCBIfam" id="TIGR00196">
    <property type="entry name" value="yjeF_cterm"/>
    <property type="match status" value="1"/>
</dbReference>
<keyword evidence="6 17" id="KW-0547">Nucleotide-binding</keyword>
<dbReference type="SUPFAM" id="SSF53613">
    <property type="entry name" value="Ribokinase-like"/>
    <property type="match status" value="1"/>
</dbReference>
<evidence type="ECO:0000259" key="20">
    <source>
        <dbReference type="PROSITE" id="PS51383"/>
    </source>
</evidence>
<feature type="binding site" evidence="18">
    <location>
        <position position="143"/>
    </location>
    <ligand>
        <name>(6S)-NADPHX</name>
        <dbReference type="ChEBI" id="CHEBI:64076"/>
    </ligand>
</feature>
<dbReference type="AlphaFoldDB" id="A0A841GTH1"/>
<evidence type="ECO:0000256" key="1">
    <source>
        <dbReference type="ARBA" id="ARBA00000013"/>
    </source>
</evidence>
<dbReference type="Pfam" id="PF01256">
    <property type="entry name" value="Carb_kinase"/>
    <property type="match status" value="1"/>
</dbReference>
<dbReference type="EMBL" id="JACHEX010000004">
    <property type="protein sequence ID" value="MBB6063128.1"/>
    <property type="molecule type" value="Genomic_DNA"/>
</dbReference>
<dbReference type="HAMAP" id="MF_01965">
    <property type="entry name" value="NADHX_dehydratase"/>
    <property type="match status" value="1"/>
</dbReference>
<comment type="function">
    <text evidence="18">Catalyzes the epimerization of the S- and R-forms of NAD(P)HX, a damaged form of NAD(P)H that is a result of enzymatic or heat-dependent hydration. This is a prerequisite for the S-specific NAD(P)H-hydrate dehydratase to allow the repair of both epimers of NAD(P)HX.</text>
</comment>